<protein>
    <recommendedName>
        <fullName evidence="2">TonB-dependent receptor</fullName>
    </recommendedName>
</protein>
<reference evidence="1" key="1">
    <citation type="journal article" date="2014" name="Front. Microbiol.">
        <title>High frequency of phylogenetically diverse reductive dehalogenase-homologous genes in deep subseafloor sedimentary metagenomes.</title>
        <authorList>
            <person name="Kawai M."/>
            <person name="Futagami T."/>
            <person name="Toyoda A."/>
            <person name="Takaki Y."/>
            <person name="Nishi S."/>
            <person name="Hori S."/>
            <person name="Arai W."/>
            <person name="Tsubouchi T."/>
            <person name="Morono Y."/>
            <person name="Uchiyama I."/>
            <person name="Ito T."/>
            <person name="Fujiyama A."/>
            <person name="Inagaki F."/>
            <person name="Takami H."/>
        </authorList>
    </citation>
    <scope>NUCLEOTIDE SEQUENCE</scope>
    <source>
        <strain evidence="1">Expedition CK06-06</strain>
    </source>
</reference>
<dbReference type="AlphaFoldDB" id="X1UMM9"/>
<proteinExistence type="predicted"/>
<feature type="non-terminal residue" evidence="1">
    <location>
        <position position="1"/>
    </location>
</feature>
<gene>
    <name evidence="1" type="ORF">S12H4_29965</name>
</gene>
<evidence type="ECO:0000313" key="1">
    <source>
        <dbReference type="EMBL" id="GAJ01141.1"/>
    </source>
</evidence>
<dbReference type="EMBL" id="BARW01017329">
    <property type="protein sequence ID" value="GAJ01141.1"/>
    <property type="molecule type" value="Genomic_DNA"/>
</dbReference>
<sequence>PNFLTNYALRLVDTEQQNFTNTEIRGRAGFEHKLYESLITTGNIFSAKSDLGRQGDLNIQGGRLGFNYTKRNRWGVLLGSYSAALTREEQTGGNGVGVVIDEAHVFTDPLPITLDRVNIDTSSIVVTDSTGLNIYTFGDDYTYTEINGRVRLSVTTLGTTPPNISDGQTLLVDYNFFTTPKREDRTLRQLFRLRQRFKNGLSLYYGHQKQDETISSNVVSIAPDEYRTNTFGAEYTKKGLALLSEYSKESSTQLPSTSKRLKARYNWQLSPDTTSDIHVS</sequence>
<accession>X1UMM9</accession>
<comment type="caution">
    <text evidence="1">The sequence shown here is derived from an EMBL/GenBank/DDBJ whole genome shotgun (WGS) entry which is preliminary data.</text>
</comment>
<name>X1UMM9_9ZZZZ</name>
<evidence type="ECO:0008006" key="2">
    <source>
        <dbReference type="Google" id="ProtNLM"/>
    </source>
</evidence>
<organism evidence="1">
    <name type="scientific">marine sediment metagenome</name>
    <dbReference type="NCBI Taxonomy" id="412755"/>
    <lineage>
        <taxon>unclassified sequences</taxon>
        <taxon>metagenomes</taxon>
        <taxon>ecological metagenomes</taxon>
    </lineage>
</organism>
<feature type="non-terminal residue" evidence="1">
    <location>
        <position position="280"/>
    </location>
</feature>